<evidence type="ECO:0000313" key="2">
    <source>
        <dbReference type="Proteomes" id="UP000829196"/>
    </source>
</evidence>
<dbReference type="AlphaFoldDB" id="A0A8T3AG74"/>
<comment type="caution">
    <text evidence="1">The sequence shown here is derived from an EMBL/GenBank/DDBJ whole genome shotgun (WGS) entry which is preliminary data.</text>
</comment>
<sequence>MFFGFSGKDRVCYNYVTFLYLFDHGGKTKLLRKFMNTRTTDFRSSHIESCVNDMISCDPSFS</sequence>
<organism evidence="1 2">
    <name type="scientific">Dendrobium nobile</name>
    <name type="common">Orchid</name>
    <dbReference type="NCBI Taxonomy" id="94219"/>
    <lineage>
        <taxon>Eukaryota</taxon>
        <taxon>Viridiplantae</taxon>
        <taxon>Streptophyta</taxon>
        <taxon>Embryophyta</taxon>
        <taxon>Tracheophyta</taxon>
        <taxon>Spermatophyta</taxon>
        <taxon>Magnoliopsida</taxon>
        <taxon>Liliopsida</taxon>
        <taxon>Asparagales</taxon>
        <taxon>Orchidaceae</taxon>
        <taxon>Epidendroideae</taxon>
        <taxon>Malaxideae</taxon>
        <taxon>Dendrobiinae</taxon>
        <taxon>Dendrobium</taxon>
    </lineage>
</organism>
<gene>
    <name evidence="1" type="ORF">KFK09_025307</name>
</gene>
<name>A0A8T3AG74_DENNO</name>
<accession>A0A8T3AG74</accession>
<proteinExistence type="predicted"/>
<reference evidence="1" key="1">
    <citation type="journal article" date="2022" name="Front. Genet.">
        <title>Chromosome-Scale Assembly of the Dendrobium nobile Genome Provides Insights Into the Molecular Mechanism of the Biosynthesis of the Medicinal Active Ingredient of Dendrobium.</title>
        <authorList>
            <person name="Xu Q."/>
            <person name="Niu S.-C."/>
            <person name="Li K.-L."/>
            <person name="Zheng P.-J."/>
            <person name="Zhang X.-J."/>
            <person name="Jia Y."/>
            <person name="Liu Y."/>
            <person name="Niu Y.-X."/>
            <person name="Yu L.-H."/>
            <person name="Chen D.-F."/>
            <person name="Zhang G.-Q."/>
        </authorList>
    </citation>
    <scope>NUCLEOTIDE SEQUENCE</scope>
    <source>
        <tissue evidence="1">Leaf</tissue>
    </source>
</reference>
<evidence type="ECO:0000313" key="1">
    <source>
        <dbReference type="EMBL" id="KAI0495158.1"/>
    </source>
</evidence>
<protein>
    <submittedName>
        <fullName evidence="1">Uncharacterized protein</fullName>
    </submittedName>
</protein>
<keyword evidence="2" id="KW-1185">Reference proteome</keyword>
<dbReference type="EMBL" id="JAGYWB010000017">
    <property type="protein sequence ID" value="KAI0495158.1"/>
    <property type="molecule type" value="Genomic_DNA"/>
</dbReference>
<dbReference type="Proteomes" id="UP000829196">
    <property type="component" value="Unassembled WGS sequence"/>
</dbReference>